<gene>
    <name evidence="1" type="ORF">Acr_01g0011320</name>
</gene>
<reference evidence="1 2" key="1">
    <citation type="submission" date="2019-07" db="EMBL/GenBank/DDBJ databases">
        <title>De Novo Assembly of kiwifruit Actinidia rufa.</title>
        <authorList>
            <person name="Sugita-Konishi S."/>
            <person name="Sato K."/>
            <person name="Mori E."/>
            <person name="Abe Y."/>
            <person name="Kisaki G."/>
            <person name="Hamano K."/>
            <person name="Suezawa K."/>
            <person name="Otani M."/>
            <person name="Fukuda T."/>
            <person name="Manabe T."/>
            <person name="Gomi K."/>
            <person name="Tabuchi M."/>
            <person name="Akimitsu K."/>
            <person name="Kataoka I."/>
        </authorList>
    </citation>
    <scope>NUCLEOTIDE SEQUENCE [LARGE SCALE GENOMIC DNA]</scope>
    <source>
        <strain evidence="2">cv. Fuchu</strain>
    </source>
</reference>
<comment type="caution">
    <text evidence="1">The sequence shown here is derived from an EMBL/GenBank/DDBJ whole genome shotgun (WGS) entry which is preliminary data.</text>
</comment>
<name>A0A7J0E496_9ERIC</name>
<organism evidence="1 2">
    <name type="scientific">Actinidia rufa</name>
    <dbReference type="NCBI Taxonomy" id="165716"/>
    <lineage>
        <taxon>Eukaryota</taxon>
        <taxon>Viridiplantae</taxon>
        <taxon>Streptophyta</taxon>
        <taxon>Embryophyta</taxon>
        <taxon>Tracheophyta</taxon>
        <taxon>Spermatophyta</taxon>
        <taxon>Magnoliopsida</taxon>
        <taxon>eudicotyledons</taxon>
        <taxon>Gunneridae</taxon>
        <taxon>Pentapetalae</taxon>
        <taxon>asterids</taxon>
        <taxon>Ericales</taxon>
        <taxon>Actinidiaceae</taxon>
        <taxon>Actinidia</taxon>
    </lineage>
</organism>
<evidence type="ECO:0000313" key="1">
    <source>
        <dbReference type="EMBL" id="GFY81323.1"/>
    </source>
</evidence>
<keyword evidence="2" id="KW-1185">Reference proteome</keyword>
<dbReference type="EMBL" id="BJWL01000001">
    <property type="protein sequence ID" value="GFY81323.1"/>
    <property type="molecule type" value="Genomic_DNA"/>
</dbReference>
<dbReference type="AlphaFoldDB" id="A0A7J0E496"/>
<sequence length="56" mass="5709">MVLRVVVTEEHRGLWVGGGCDGLKAARKDTEGLWGGGEGRWVGLLTGSGGVEEGGG</sequence>
<evidence type="ECO:0000313" key="2">
    <source>
        <dbReference type="Proteomes" id="UP000585474"/>
    </source>
</evidence>
<proteinExistence type="predicted"/>
<accession>A0A7J0E496</accession>
<dbReference type="Proteomes" id="UP000585474">
    <property type="component" value="Unassembled WGS sequence"/>
</dbReference>
<protein>
    <submittedName>
        <fullName evidence="1">Uncharacterized protein</fullName>
    </submittedName>
</protein>